<dbReference type="GO" id="GO:0051536">
    <property type="term" value="F:iron-sulfur cluster binding"/>
    <property type="evidence" value="ECO:0007669"/>
    <property type="project" value="UniProtKB-KW"/>
</dbReference>
<dbReference type="Gene3D" id="3.30.70.20">
    <property type="match status" value="1"/>
</dbReference>
<comment type="similarity">
    <text evidence="1">Belongs to the nitroreductase family.</text>
</comment>
<dbReference type="RefSeq" id="WP_024738370.1">
    <property type="nucleotide sequence ID" value="NZ_CACRUA010000013.1"/>
</dbReference>
<evidence type="ECO:0000256" key="1">
    <source>
        <dbReference type="ARBA" id="ARBA00007118"/>
    </source>
</evidence>
<evidence type="ECO:0000313" key="7">
    <source>
        <dbReference type="EMBL" id="MCK0086664.1"/>
    </source>
</evidence>
<dbReference type="InterPro" id="IPR000415">
    <property type="entry name" value="Nitroreductase-like"/>
</dbReference>
<organism evidence="7 9">
    <name type="scientific">Clostridium symbiosum</name>
    <name type="common">Bacteroides symbiosus</name>
    <dbReference type="NCBI Taxonomy" id="1512"/>
    <lineage>
        <taxon>Bacteria</taxon>
        <taxon>Bacillati</taxon>
        <taxon>Bacillota</taxon>
        <taxon>Clostridia</taxon>
        <taxon>Lachnospirales</taxon>
        <taxon>Lachnospiraceae</taxon>
        <taxon>Otoolea</taxon>
    </lineage>
</organism>
<proteinExistence type="inferred from homology"/>
<evidence type="ECO:0000259" key="6">
    <source>
        <dbReference type="PROSITE" id="PS51379"/>
    </source>
</evidence>
<evidence type="ECO:0000256" key="2">
    <source>
        <dbReference type="ARBA" id="ARBA00022723"/>
    </source>
</evidence>
<reference evidence="7" key="1">
    <citation type="journal article" date="2022" name="Cell Host Microbe">
        <title>Colonization of the live biotherapeutic product VE303 and modulation of the microbiota and metabolites in healthy volunteers.</title>
        <authorList>
            <person name="Dsouza M."/>
            <person name="Menon R."/>
            <person name="Crossette E."/>
            <person name="Bhattarai S.K."/>
            <person name="Schneider J."/>
            <person name="Kim Y.G."/>
            <person name="Reddy S."/>
            <person name="Caballero S."/>
            <person name="Felix C."/>
            <person name="Cornacchione L."/>
            <person name="Hendrickson J."/>
            <person name="Watson A.R."/>
            <person name="Minot S.S."/>
            <person name="Greenfield N."/>
            <person name="Schopf L."/>
            <person name="Szabady R."/>
            <person name="Patarroyo J."/>
            <person name="Smith W."/>
            <person name="Harrison P."/>
            <person name="Kuijper E.J."/>
            <person name="Kelly C.P."/>
            <person name="Olle B."/>
            <person name="Bobilev D."/>
            <person name="Silber J.L."/>
            <person name="Bucci V."/>
            <person name="Roberts B."/>
            <person name="Faith J."/>
            <person name="Norman J.M."/>
        </authorList>
    </citation>
    <scope>NUCLEOTIDE SEQUENCE</scope>
    <source>
        <strain evidence="7">VE303-04</strain>
    </source>
</reference>
<dbReference type="PANTHER" id="PTHR43673:SF10">
    <property type="entry name" value="NADH DEHYDROGENASE_NAD(P)H NITROREDUCTASE XCC3605-RELATED"/>
    <property type="match status" value="1"/>
</dbReference>
<keyword evidence="5" id="KW-0411">Iron-sulfur</keyword>
<dbReference type="SUPFAM" id="SSF55469">
    <property type="entry name" value="FMN-dependent nitroreductase-like"/>
    <property type="match status" value="1"/>
</dbReference>
<dbReference type="Proteomes" id="UP001300871">
    <property type="component" value="Unassembled WGS sequence"/>
</dbReference>
<dbReference type="PROSITE" id="PS51379">
    <property type="entry name" value="4FE4S_FER_2"/>
    <property type="match status" value="2"/>
</dbReference>
<feature type="domain" description="4Fe-4S ferredoxin-type" evidence="6">
    <location>
        <begin position="29"/>
        <end position="57"/>
    </location>
</feature>
<dbReference type="GO" id="GO:0046872">
    <property type="term" value="F:metal ion binding"/>
    <property type="evidence" value="ECO:0007669"/>
    <property type="project" value="UniProtKB-KW"/>
</dbReference>
<dbReference type="SUPFAM" id="SSF54862">
    <property type="entry name" value="4Fe-4S ferredoxins"/>
    <property type="match status" value="1"/>
</dbReference>
<gene>
    <name evidence="7" type="ORF">K5I21_12410</name>
    <name evidence="8" type="ORF">PM006_22600</name>
</gene>
<dbReference type="EMBL" id="JAQLGM010000113">
    <property type="protein sequence ID" value="MDB2003002.1"/>
    <property type="molecule type" value="Genomic_DNA"/>
</dbReference>
<dbReference type="PROSITE" id="PS00198">
    <property type="entry name" value="4FE4S_FER_1"/>
    <property type="match status" value="1"/>
</dbReference>
<feature type="domain" description="4Fe-4S ferredoxin-type" evidence="6">
    <location>
        <begin position="1"/>
        <end position="28"/>
    </location>
</feature>
<dbReference type="InterPro" id="IPR029479">
    <property type="entry name" value="Nitroreductase"/>
</dbReference>
<dbReference type="EMBL" id="JAINVB010000001">
    <property type="protein sequence ID" value="MCK0086664.1"/>
    <property type="molecule type" value="Genomic_DNA"/>
</dbReference>
<evidence type="ECO:0000256" key="3">
    <source>
        <dbReference type="ARBA" id="ARBA00023002"/>
    </source>
</evidence>
<name>A0AAW5F540_CLOSY</name>
<evidence type="ECO:0000313" key="8">
    <source>
        <dbReference type="EMBL" id="MDB2003002.1"/>
    </source>
</evidence>
<dbReference type="Proteomes" id="UP001203136">
    <property type="component" value="Unassembled WGS sequence"/>
</dbReference>
<evidence type="ECO:0000313" key="9">
    <source>
        <dbReference type="Proteomes" id="UP001203136"/>
    </source>
</evidence>
<protein>
    <submittedName>
        <fullName evidence="7">Nitroreductase family protein</fullName>
    </submittedName>
</protein>
<comment type="caution">
    <text evidence="7">The sequence shown here is derived from an EMBL/GenBank/DDBJ whole genome shotgun (WGS) entry which is preliminary data.</text>
</comment>
<accession>A0AAW5F540</accession>
<dbReference type="Pfam" id="PF13237">
    <property type="entry name" value="Fer4_10"/>
    <property type="match status" value="1"/>
</dbReference>
<dbReference type="InterPro" id="IPR017900">
    <property type="entry name" value="4Fe4S_Fe_S_CS"/>
</dbReference>
<dbReference type="GO" id="GO:0016491">
    <property type="term" value="F:oxidoreductase activity"/>
    <property type="evidence" value="ECO:0007669"/>
    <property type="project" value="UniProtKB-KW"/>
</dbReference>
<reference evidence="8" key="2">
    <citation type="submission" date="2023-01" db="EMBL/GenBank/DDBJ databases">
        <title>Human gut microbiome strain richness.</title>
        <authorList>
            <person name="Chen-Liaw A."/>
        </authorList>
    </citation>
    <scope>NUCLEOTIDE SEQUENCE</scope>
    <source>
        <strain evidence="8">B1_m1001713B170214d0_201011</strain>
    </source>
</reference>
<evidence type="ECO:0000256" key="5">
    <source>
        <dbReference type="ARBA" id="ARBA00023014"/>
    </source>
</evidence>
<dbReference type="AlphaFoldDB" id="A0AAW5F540"/>
<dbReference type="GeneID" id="57970150"/>
<evidence type="ECO:0000256" key="4">
    <source>
        <dbReference type="ARBA" id="ARBA00023004"/>
    </source>
</evidence>
<dbReference type="PANTHER" id="PTHR43673">
    <property type="entry name" value="NAD(P)H NITROREDUCTASE YDGI-RELATED"/>
    <property type="match status" value="1"/>
</dbReference>
<dbReference type="Pfam" id="PF00881">
    <property type="entry name" value="Nitroreductase"/>
    <property type="match status" value="1"/>
</dbReference>
<dbReference type="InterPro" id="IPR017896">
    <property type="entry name" value="4Fe4S_Fe-S-bd"/>
</dbReference>
<keyword evidence="3" id="KW-0560">Oxidoreductase</keyword>
<dbReference type="Gene3D" id="3.40.109.10">
    <property type="entry name" value="NADH Oxidase"/>
    <property type="match status" value="1"/>
</dbReference>
<sequence>MVKIEQSLCIGCAKCVKDCVSGVLHIDQGKAAVRENCMQCGHCVAVCPVKAVSIPEYDMADVAEYDKDSFTYTPECFLNAVKFRRSIRSYKDRRVEREQLLGLIEAGRYTATAVNTQSVSYVIVQEKLEEFKAYAWKGWLSYADTLPSEQADLKAAIYKFYEAYQKDPRQDRLFFNAPVLLVIATENSWDGGLAAQNIEMMAVAEGLGVLYNGFMVRAVRQNPEAAEWLGLSGKNVCCCLLIGYPDVVYQRTAPRKTADVTWK</sequence>
<keyword evidence="2" id="KW-0479">Metal-binding</keyword>
<keyword evidence="4" id="KW-0408">Iron</keyword>